<evidence type="ECO:0000256" key="2">
    <source>
        <dbReference type="ARBA" id="ARBA00022692"/>
    </source>
</evidence>
<feature type="transmembrane region" description="Helical" evidence="7">
    <location>
        <begin position="313"/>
        <end position="339"/>
    </location>
</feature>
<dbReference type="STRING" id="554055.A0A2P6UZI7"/>
<gene>
    <name evidence="8" type="ORF">C2E20_9054</name>
</gene>
<organism evidence="8 9">
    <name type="scientific">Micractinium conductrix</name>
    <dbReference type="NCBI Taxonomy" id="554055"/>
    <lineage>
        <taxon>Eukaryota</taxon>
        <taxon>Viridiplantae</taxon>
        <taxon>Chlorophyta</taxon>
        <taxon>core chlorophytes</taxon>
        <taxon>Trebouxiophyceae</taxon>
        <taxon>Chlorellales</taxon>
        <taxon>Chlorellaceae</taxon>
        <taxon>Chlorella clade</taxon>
        <taxon>Micractinium</taxon>
    </lineage>
</organism>
<feature type="transmembrane region" description="Helical" evidence="7">
    <location>
        <begin position="359"/>
        <end position="378"/>
    </location>
</feature>
<feature type="transmembrane region" description="Helical" evidence="7">
    <location>
        <begin position="282"/>
        <end position="301"/>
    </location>
</feature>
<evidence type="ECO:0000313" key="8">
    <source>
        <dbReference type="EMBL" id="PSC67256.1"/>
    </source>
</evidence>
<sequence>MAAFLLRPPVLGVCRAADTRARRPSLRRGPLRPAAIAEPAVVTTNGNGAHSEGDDSDSDAYGFDGPSRGAGSLRNPPPAAANGPTVPVNGAPAKGSPSSASVAYSVPESVAVYGTGIGGFVPVQSLFTPPETYLAVAAVGEAKSKLPAWQTVMLAGMAGVYTAMFTSLLLMVGPNCHGMAAQNPGLARYLVGAIGLPFQLMIIKICGAELFTGSTAQMTAALHEGRITMSQMLRQWACSFTGNALGCALGVFLLLNSGVTPSLQTGIASISAAKVAIPLKQIVFRAVLANWFVCLAVWQATAAQSVGGKFISVLGPVSAFIAVGFEHCVANMVIIPLGILTGVPGVTWKGFLLNNLLPVTLGNIFAGSICVATLYSLAFGRLGRRVNEALGIVKKEGAGTG</sequence>
<evidence type="ECO:0000256" key="4">
    <source>
        <dbReference type="ARBA" id="ARBA00023136"/>
    </source>
</evidence>
<dbReference type="PROSITE" id="PS01006">
    <property type="entry name" value="FORMATE_NITRITE_TP_2"/>
    <property type="match status" value="1"/>
</dbReference>
<dbReference type="AlphaFoldDB" id="A0A2P6UZI7"/>
<dbReference type="InterPro" id="IPR024002">
    <property type="entry name" value="For/NO2_transpt_CS"/>
</dbReference>
<keyword evidence="4 7" id="KW-0472">Membrane</keyword>
<dbReference type="Pfam" id="PF01226">
    <property type="entry name" value="Form_Nir_trans"/>
    <property type="match status" value="1"/>
</dbReference>
<evidence type="ECO:0000256" key="1">
    <source>
        <dbReference type="ARBA" id="ARBA00004141"/>
    </source>
</evidence>
<keyword evidence="3 7" id="KW-1133">Transmembrane helix</keyword>
<proteinExistence type="inferred from homology"/>
<comment type="caution">
    <text evidence="8">The sequence shown here is derived from an EMBL/GenBank/DDBJ whole genome shotgun (WGS) entry which is preliminary data.</text>
</comment>
<evidence type="ECO:0000256" key="5">
    <source>
        <dbReference type="ARBA" id="ARBA00049660"/>
    </source>
</evidence>
<dbReference type="GO" id="GO:0015499">
    <property type="term" value="F:formate transmembrane transporter activity"/>
    <property type="evidence" value="ECO:0007669"/>
    <property type="project" value="TreeGrafter"/>
</dbReference>
<evidence type="ECO:0000256" key="6">
    <source>
        <dbReference type="SAM" id="MobiDB-lite"/>
    </source>
</evidence>
<keyword evidence="2 7" id="KW-0812">Transmembrane</keyword>
<dbReference type="GO" id="GO:0005886">
    <property type="term" value="C:plasma membrane"/>
    <property type="evidence" value="ECO:0007669"/>
    <property type="project" value="TreeGrafter"/>
</dbReference>
<dbReference type="Gene3D" id="1.20.1080.10">
    <property type="entry name" value="Glycerol uptake facilitator protein"/>
    <property type="match status" value="1"/>
</dbReference>
<dbReference type="InterPro" id="IPR000292">
    <property type="entry name" value="For/NO2_transpt"/>
</dbReference>
<accession>A0A2P6UZI7</accession>
<comment type="subcellular location">
    <subcellularLocation>
        <location evidence="1">Membrane</location>
        <topology evidence="1">Multi-pass membrane protein</topology>
    </subcellularLocation>
</comment>
<reference evidence="8 9" key="1">
    <citation type="journal article" date="2018" name="Plant J.">
        <title>Genome sequences of Chlorella sorokiniana UTEX 1602 and Micractinium conductrix SAG 241.80: implications to maltose excretion by a green alga.</title>
        <authorList>
            <person name="Arriola M.B."/>
            <person name="Velmurugan N."/>
            <person name="Zhang Y."/>
            <person name="Plunkett M.H."/>
            <person name="Hondzo H."/>
            <person name="Barney B.M."/>
        </authorList>
    </citation>
    <scope>NUCLEOTIDE SEQUENCE [LARGE SCALE GENOMIC DNA]</scope>
    <source>
        <strain evidence="8 9">SAG 241.80</strain>
    </source>
</reference>
<feature type="compositionally biased region" description="Low complexity" evidence="6">
    <location>
        <begin position="90"/>
        <end position="99"/>
    </location>
</feature>
<feature type="transmembrane region" description="Helical" evidence="7">
    <location>
        <begin position="152"/>
        <end position="172"/>
    </location>
</feature>
<feature type="region of interest" description="Disordered" evidence="6">
    <location>
        <begin position="19"/>
        <end position="99"/>
    </location>
</feature>
<dbReference type="InterPro" id="IPR023271">
    <property type="entry name" value="Aquaporin-like"/>
</dbReference>
<feature type="transmembrane region" description="Helical" evidence="7">
    <location>
        <begin position="236"/>
        <end position="255"/>
    </location>
</feature>
<evidence type="ECO:0000256" key="3">
    <source>
        <dbReference type="ARBA" id="ARBA00022989"/>
    </source>
</evidence>
<keyword evidence="9" id="KW-1185">Reference proteome</keyword>
<name>A0A2P6UZI7_9CHLO</name>
<dbReference type="EMBL" id="LHPF02000070">
    <property type="protein sequence ID" value="PSC67256.1"/>
    <property type="molecule type" value="Genomic_DNA"/>
</dbReference>
<comment type="similarity">
    <text evidence="5">Belongs to the FNT transporter (TC 1.A.16) family.</text>
</comment>
<dbReference type="PANTHER" id="PTHR30520:SF6">
    <property type="entry name" value="FORMATE_NITRATE FAMILY TRANSPORTER (EUROFUNG)"/>
    <property type="match status" value="1"/>
</dbReference>
<evidence type="ECO:0000256" key="7">
    <source>
        <dbReference type="SAM" id="Phobius"/>
    </source>
</evidence>
<protein>
    <submittedName>
        <fullName evidence="8">Formate nitrite transporter</fullName>
    </submittedName>
</protein>
<dbReference type="PANTHER" id="PTHR30520">
    <property type="entry name" value="FORMATE TRANSPORTER-RELATED"/>
    <property type="match status" value="1"/>
</dbReference>
<dbReference type="Proteomes" id="UP000239649">
    <property type="component" value="Unassembled WGS sequence"/>
</dbReference>
<evidence type="ECO:0000313" key="9">
    <source>
        <dbReference type="Proteomes" id="UP000239649"/>
    </source>
</evidence>
<dbReference type="OrthoDB" id="4829at2759"/>